<keyword evidence="2" id="KW-1185">Reference proteome</keyword>
<evidence type="ECO:0000313" key="1">
    <source>
        <dbReference type="EMBL" id="SFN78210.1"/>
    </source>
</evidence>
<dbReference type="AlphaFoldDB" id="A0A1I5BU25"/>
<sequence length="74" mass="8329">MEGNLSHCDAKPKNLPTFYRAQQPRSVLKGVYQLAPTVPPVSKSVAMHPQGSKSETLRRHQVFMLRGVLQSNRK</sequence>
<name>A0A1I5BU25_9PROT</name>
<organism evidence="1 2">
    <name type="scientific">Nitrosospira briensis</name>
    <dbReference type="NCBI Taxonomy" id="35799"/>
    <lineage>
        <taxon>Bacteria</taxon>
        <taxon>Pseudomonadati</taxon>
        <taxon>Pseudomonadota</taxon>
        <taxon>Betaproteobacteria</taxon>
        <taxon>Nitrosomonadales</taxon>
        <taxon>Nitrosomonadaceae</taxon>
        <taxon>Nitrosospira</taxon>
    </lineage>
</organism>
<evidence type="ECO:0000313" key="2">
    <source>
        <dbReference type="Proteomes" id="UP000183107"/>
    </source>
</evidence>
<accession>A0A1I5BU25</accession>
<reference evidence="2" key="1">
    <citation type="submission" date="2016-10" db="EMBL/GenBank/DDBJ databases">
        <authorList>
            <person name="Varghese N."/>
        </authorList>
    </citation>
    <scope>NUCLEOTIDE SEQUENCE [LARGE SCALE GENOMIC DNA]</scope>
    <source>
        <strain evidence="2">Nsp8</strain>
    </source>
</reference>
<dbReference type="Proteomes" id="UP000183107">
    <property type="component" value="Unassembled WGS sequence"/>
</dbReference>
<gene>
    <name evidence="1" type="ORF">SAMN05216386_1818</name>
</gene>
<proteinExistence type="predicted"/>
<dbReference type="EMBL" id="FOVJ01000003">
    <property type="protein sequence ID" value="SFN78210.1"/>
    <property type="molecule type" value="Genomic_DNA"/>
</dbReference>
<protein>
    <submittedName>
        <fullName evidence="1">Uncharacterized protein</fullName>
    </submittedName>
</protein>